<evidence type="ECO:0000259" key="8">
    <source>
        <dbReference type="PROSITE" id="PS50113"/>
    </source>
</evidence>
<dbReference type="InterPro" id="IPR001633">
    <property type="entry name" value="EAL_dom"/>
</dbReference>
<feature type="domain" description="EAL" evidence="9">
    <location>
        <begin position="385"/>
        <end position="639"/>
    </location>
</feature>
<dbReference type="SMART" id="SM00052">
    <property type="entry name" value="EAL"/>
    <property type="match status" value="1"/>
</dbReference>
<dbReference type="Proteomes" id="UP000277236">
    <property type="component" value="Unassembled WGS sequence"/>
</dbReference>
<dbReference type="OrthoDB" id="9804951at2"/>
<feature type="transmembrane region" description="Helical" evidence="6">
    <location>
        <begin position="42"/>
        <end position="62"/>
    </location>
</feature>
<evidence type="ECO:0000256" key="3">
    <source>
        <dbReference type="ARBA" id="ARBA00012282"/>
    </source>
</evidence>
<dbReference type="GO" id="GO:0071111">
    <property type="term" value="F:cyclic-guanylate-specific phosphodiesterase activity"/>
    <property type="evidence" value="ECO:0007669"/>
    <property type="project" value="UniProtKB-EC"/>
</dbReference>
<feature type="domain" description="GGDEF" evidence="10">
    <location>
        <begin position="243"/>
        <end position="376"/>
    </location>
</feature>
<accession>A0A3M4LMP3</accession>
<dbReference type="RefSeq" id="WP_122317679.1">
    <property type="nucleotide sequence ID" value="NZ_RBRE01000083.1"/>
</dbReference>
<dbReference type="Gene3D" id="3.30.450.20">
    <property type="entry name" value="PAS domain"/>
    <property type="match status" value="1"/>
</dbReference>
<dbReference type="AlphaFoldDB" id="A0A3M4LMP3"/>
<dbReference type="PANTHER" id="PTHR44757">
    <property type="entry name" value="DIGUANYLATE CYCLASE DGCP"/>
    <property type="match status" value="1"/>
</dbReference>
<dbReference type="InterPro" id="IPR052155">
    <property type="entry name" value="Biofilm_reg_signaling"/>
</dbReference>
<dbReference type="NCBIfam" id="TIGR00229">
    <property type="entry name" value="sensory_box"/>
    <property type="match status" value="1"/>
</dbReference>
<dbReference type="SUPFAM" id="SSF141868">
    <property type="entry name" value="EAL domain-like"/>
    <property type="match status" value="1"/>
</dbReference>
<evidence type="ECO:0000256" key="4">
    <source>
        <dbReference type="ARBA" id="ARBA00022636"/>
    </source>
</evidence>
<dbReference type="PROSITE" id="PS51257">
    <property type="entry name" value="PROKAR_LIPOPROTEIN"/>
    <property type="match status" value="1"/>
</dbReference>
<dbReference type="EC" id="3.1.4.52" evidence="3"/>
<keyword evidence="6" id="KW-1133">Transmembrane helix</keyword>
<feature type="transmembrane region" description="Helical" evidence="6">
    <location>
        <begin position="12"/>
        <end position="30"/>
    </location>
</feature>
<dbReference type="FunFam" id="3.20.20.450:FF:000001">
    <property type="entry name" value="Cyclic di-GMP phosphodiesterase yahA"/>
    <property type="match status" value="1"/>
</dbReference>
<feature type="domain" description="PAC" evidence="8">
    <location>
        <begin position="159"/>
        <end position="211"/>
    </location>
</feature>
<dbReference type="EMBL" id="RBRE01000083">
    <property type="protein sequence ID" value="RMQ42261.1"/>
    <property type="molecule type" value="Genomic_DNA"/>
</dbReference>
<dbReference type="InterPro" id="IPR000014">
    <property type="entry name" value="PAS"/>
</dbReference>
<dbReference type="InterPro" id="IPR035919">
    <property type="entry name" value="EAL_sf"/>
</dbReference>
<dbReference type="FunFam" id="3.30.70.270:FF:000001">
    <property type="entry name" value="Diguanylate cyclase domain protein"/>
    <property type="match status" value="1"/>
</dbReference>
<dbReference type="GO" id="GO:0005886">
    <property type="term" value="C:plasma membrane"/>
    <property type="evidence" value="ECO:0007669"/>
    <property type="project" value="UniProtKB-SubCell"/>
</dbReference>
<dbReference type="NCBIfam" id="TIGR00254">
    <property type="entry name" value="GGDEF"/>
    <property type="match status" value="1"/>
</dbReference>
<dbReference type="PROSITE" id="PS50113">
    <property type="entry name" value="PAC"/>
    <property type="match status" value="1"/>
</dbReference>
<dbReference type="CDD" id="cd01949">
    <property type="entry name" value="GGDEF"/>
    <property type="match status" value="1"/>
</dbReference>
<evidence type="ECO:0000259" key="7">
    <source>
        <dbReference type="PROSITE" id="PS50112"/>
    </source>
</evidence>
<dbReference type="Pfam" id="PF13426">
    <property type="entry name" value="PAS_9"/>
    <property type="match status" value="1"/>
</dbReference>
<dbReference type="PROSITE" id="PS50887">
    <property type="entry name" value="GGDEF"/>
    <property type="match status" value="1"/>
</dbReference>
<name>A0A3M4LMP3_PSECI</name>
<evidence type="ECO:0000256" key="6">
    <source>
        <dbReference type="SAM" id="Phobius"/>
    </source>
</evidence>
<dbReference type="Pfam" id="PF00990">
    <property type="entry name" value="GGDEF"/>
    <property type="match status" value="1"/>
</dbReference>
<keyword evidence="6" id="KW-0472">Membrane</keyword>
<dbReference type="InterPro" id="IPR035965">
    <property type="entry name" value="PAS-like_dom_sf"/>
</dbReference>
<sequence length="644" mass="72267">MIKSSWDALRAALLYGLLSLLWFVACDYLLPHLIEEPAQLTVWQQVCGYLWVILSAVMIFIARGRLLRFMGIDAQLRRQQEDDQDRLRLASAVFDSTREGVLVTDARGLIVHVNRAFMEITGYQADEVLGFNPSKFKSGRHGPEFYRQMYRSILSAGQWSGEIWNRRKSGDIYPQWQSIRGIKGPDGQIRHFVAVFSDITVIKRSEQELSQLAHYDALTQLPNRLLFTDRATQALAHARSSKRGCAMLLIDLDHFKNINDSLGHSVGDQVLKAVAERLKSLFDSELTLARLGGDEFALLVKNCQQAVQAAALAQQVIDSFKKPFLLDDQQLFITASIGISLFPGDALTVVQLLRNADSALFKAKSDGREGYALYTEELTAHAQQRVELASELHRAIEQQELRVFYQPIHDLENSHIKGVEALVRWEHPRRGMVSPGEFIPIAEQSGLIADIDAWVLNTACRQMRAWLDAGVNLSFVAVNISSRLFSHGDLDRQVAQVLRDTGLNPAFLELEVTESAVMDDPEQAIEQLHRLRNLGLSLAIDDFGTGYSSLLRLKRMPVQKLKIDQGFVAGLPGDDDDIAIVRIIIALAKSMGMRVLAEGIEHADQAGFLLDNGCQLGQGYWFARPMPAEKIDWLRAPDFRQPVI</sequence>
<keyword evidence="6" id="KW-0812">Transmembrane</keyword>
<reference evidence="11 12" key="1">
    <citation type="submission" date="2018-08" db="EMBL/GenBank/DDBJ databases">
        <title>Recombination of ecologically and evolutionarily significant loci maintains genetic cohesion in the Pseudomonas syringae species complex.</title>
        <authorList>
            <person name="Dillon M."/>
            <person name="Thakur S."/>
            <person name="Almeida R.N.D."/>
            <person name="Weir B.S."/>
            <person name="Guttman D.S."/>
        </authorList>
    </citation>
    <scope>NUCLEOTIDE SEQUENCE [LARGE SCALE GENOMIC DNA]</scope>
    <source>
        <strain evidence="11 12">ICMP 3353</strain>
    </source>
</reference>
<evidence type="ECO:0000256" key="5">
    <source>
        <dbReference type="ARBA" id="ARBA00051114"/>
    </source>
</evidence>
<dbReference type="Gene3D" id="3.20.20.450">
    <property type="entry name" value="EAL domain"/>
    <property type="match status" value="1"/>
</dbReference>
<dbReference type="SUPFAM" id="SSF55785">
    <property type="entry name" value="PYP-like sensor domain (PAS domain)"/>
    <property type="match status" value="1"/>
</dbReference>
<dbReference type="NCBIfam" id="NF045675">
    <property type="entry name" value="PhdiestaseDibA"/>
    <property type="match status" value="1"/>
</dbReference>
<evidence type="ECO:0000256" key="1">
    <source>
        <dbReference type="ARBA" id="ARBA00001946"/>
    </source>
</evidence>
<dbReference type="PANTHER" id="PTHR44757:SF2">
    <property type="entry name" value="BIOFILM ARCHITECTURE MAINTENANCE PROTEIN MBAA"/>
    <property type="match status" value="1"/>
</dbReference>
<dbReference type="CDD" id="cd00130">
    <property type="entry name" value="PAS"/>
    <property type="match status" value="1"/>
</dbReference>
<keyword evidence="4" id="KW-0973">c-di-GMP</keyword>
<comment type="cofactor">
    <cofactor evidence="1">
        <name>Mg(2+)</name>
        <dbReference type="ChEBI" id="CHEBI:18420"/>
    </cofactor>
</comment>
<gene>
    <name evidence="11" type="ORF">ALQ04_01053</name>
</gene>
<organism evidence="11 12">
    <name type="scientific">Pseudomonas cichorii</name>
    <dbReference type="NCBI Taxonomy" id="36746"/>
    <lineage>
        <taxon>Bacteria</taxon>
        <taxon>Pseudomonadati</taxon>
        <taxon>Pseudomonadota</taxon>
        <taxon>Gammaproteobacteria</taxon>
        <taxon>Pseudomonadales</taxon>
        <taxon>Pseudomonadaceae</taxon>
        <taxon>Pseudomonas</taxon>
    </lineage>
</organism>
<evidence type="ECO:0000256" key="2">
    <source>
        <dbReference type="ARBA" id="ARBA00004533"/>
    </source>
</evidence>
<dbReference type="InterPro" id="IPR000160">
    <property type="entry name" value="GGDEF_dom"/>
</dbReference>
<dbReference type="CDD" id="cd01948">
    <property type="entry name" value="EAL"/>
    <property type="match status" value="1"/>
</dbReference>
<dbReference type="InterPro" id="IPR000700">
    <property type="entry name" value="PAS-assoc_C"/>
</dbReference>
<dbReference type="PROSITE" id="PS50112">
    <property type="entry name" value="PAS"/>
    <property type="match status" value="1"/>
</dbReference>
<dbReference type="Pfam" id="PF00563">
    <property type="entry name" value="EAL"/>
    <property type="match status" value="1"/>
</dbReference>
<dbReference type="PROSITE" id="PS50883">
    <property type="entry name" value="EAL"/>
    <property type="match status" value="1"/>
</dbReference>
<evidence type="ECO:0000313" key="12">
    <source>
        <dbReference type="Proteomes" id="UP000277236"/>
    </source>
</evidence>
<comment type="subcellular location">
    <subcellularLocation>
        <location evidence="2">Cell inner membrane</location>
    </subcellularLocation>
</comment>
<dbReference type="InterPro" id="IPR043128">
    <property type="entry name" value="Rev_trsase/Diguanyl_cyclase"/>
</dbReference>
<evidence type="ECO:0000259" key="10">
    <source>
        <dbReference type="PROSITE" id="PS50887"/>
    </source>
</evidence>
<dbReference type="SUPFAM" id="SSF55073">
    <property type="entry name" value="Nucleotide cyclase"/>
    <property type="match status" value="1"/>
</dbReference>
<evidence type="ECO:0000259" key="9">
    <source>
        <dbReference type="PROSITE" id="PS50883"/>
    </source>
</evidence>
<comment type="catalytic activity">
    <reaction evidence="5">
        <text>3',3'-c-di-GMP + H2O = 5'-phosphoguanylyl(3'-&gt;5')guanosine + H(+)</text>
        <dbReference type="Rhea" id="RHEA:24902"/>
        <dbReference type="ChEBI" id="CHEBI:15377"/>
        <dbReference type="ChEBI" id="CHEBI:15378"/>
        <dbReference type="ChEBI" id="CHEBI:58754"/>
        <dbReference type="ChEBI" id="CHEBI:58805"/>
        <dbReference type="EC" id="3.1.4.52"/>
    </reaction>
    <physiologicalReaction direction="left-to-right" evidence="5">
        <dbReference type="Rhea" id="RHEA:24903"/>
    </physiologicalReaction>
</comment>
<protein>
    <recommendedName>
        <fullName evidence="3">cyclic-guanylate-specific phosphodiesterase</fullName>
        <ecNumber evidence="3">3.1.4.52</ecNumber>
    </recommendedName>
</protein>
<dbReference type="SMART" id="SM00267">
    <property type="entry name" value="GGDEF"/>
    <property type="match status" value="1"/>
</dbReference>
<proteinExistence type="predicted"/>
<dbReference type="InterPro" id="IPR029787">
    <property type="entry name" value="Nucleotide_cyclase"/>
</dbReference>
<dbReference type="SMART" id="SM00091">
    <property type="entry name" value="PAS"/>
    <property type="match status" value="1"/>
</dbReference>
<feature type="domain" description="PAS" evidence="7">
    <location>
        <begin position="86"/>
        <end position="130"/>
    </location>
</feature>
<evidence type="ECO:0000313" key="11">
    <source>
        <dbReference type="EMBL" id="RMQ42261.1"/>
    </source>
</evidence>
<dbReference type="GO" id="GO:0071732">
    <property type="term" value="P:cellular response to nitric oxide"/>
    <property type="evidence" value="ECO:0007669"/>
    <property type="project" value="UniProtKB-ARBA"/>
</dbReference>
<comment type="caution">
    <text evidence="11">The sequence shown here is derived from an EMBL/GenBank/DDBJ whole genome shotgun (WGS) entry which is preliminary data.</text>
</comment>
<dbReference type="Gene3D" id="3.30.70.270">
    <property type="match status" value="1"/>
</dbReference>